<name>A0AC35TJ71_9BILA</name>
<sequence>MVTRKRKTEPQTSDEILPEIKVEKQMKIEAPIDRENEKKKLTALFEQKSLGLLCGPIGCGKTKLVKEMSQEMKLGFNVFQMSDQLDARALFGFYHCTDVLGEFVWKSSDFTRALSKEGIILLEDLELAPVDLISSIMDLCRERSVKMVSGEFIHLNGNCKILASMRSDITTPIEVNSLLASLPFRVTLPAFAKAELLSIINSKYPGLLHVSSRLVEIFEIVSAELMAKQPRGRQLISKDLFRACKRIENLRHTEKEKVLMELIDTWVMFVTNKELALKLAKLIGGHFTIPETQTETMFRICKPDISPITANPIHVGRIALPKHRTNVIKTKNISYGMTKDLCQLMERIAACVYYKEPILLSGETGVGKTSGIQTIAKYLNANLKVVNLSQHSESSDLIGGYKPVSQMQLLLPVRETFLDTFKKSFDFSKNERLLKNFDALIDKGRWDHALEFINMTAQRAIKANKHIVEWAKLKARVERMKISLESSTFPFAYIKGIVAEAAEKGDWLLVDEINLSSSECLDAIVHVLDETVKLHKDFRLFACMNPATDEGKRNLPVGVRSRFTEFYVHETDEDSQLAEIVKNYIPSIKASEMNIVIQFYKSVRVEFPGMFSLRNLCRSLSVASDNIYSNVMYSIYDAISMAFTSNLSIIERAKMVGIIEKFFSKKEVQIISPLEKDKAWLKVEGYYIKKGNNELKEDARYVITKSVKENLGQVARLISSGRFPTLLEGETSAGKTSMILYLAKITGNKVHRINNHEYTDIQEYIGNYQPNEEGKLQFKEGALLEAVRRGEWVILDELNLAPSDVLEALNRLLDDNRELFVSETNETVKAHPNFRLFATQNPVGSYAGRKRLSRAFLNRFVVLRFDHVPMDELVEIIEHRCIVPKSNAVKMVQVLTKLRNRRSLSGIFSASDGLMTLRDVFRWAHRLAASGDEGNDWKQCLADHGYFLLAGRCRKAEDEVAIIHALEEHFRVKINLETLFSQTSVYMPKFVIEAMEKDANKNIILTEGMRRMLVLAYQAWRFDEPVLLVGETGCGKTTLSQLLSSNQMLSINCHERTETSDFLGRIRPMDGAFKWVNGVVVEAMLEGKSILIDEISLAADSVLERLNPLLESSRQLILNDSGDTEAIIAKEGFQIIATMNPGGDYGKKELSKALRNRFTEVWCKSTYTAGEYETIIQNRHNQLVLKKLIKPETLKLVSGVIVKFFSFFNDQYKHIFRFPFSIRDIVSAGEMFEACYLKKIDTTTSVYHSFCSTLFDSFGIMAARNSIDIEGIKVTCLSRLTQILSEAGLSVESFNETVSNSCVPVQITEYGLSIQPFEILMGKYEQKTSKTFSFDAPTCNKNILRLARALLVNKPIMLEGSPGAGKSSTVMALADATGHKLIRLNLSDQTDLCDLFGSDIPITVEDGTTSFQWQDGPVLKAIKEGCWILLDEMNLASQSVLEGLNSCFDHRKELYIAELSKTFDIGDSDCRFFACQNPKGQGGGRRALPKSFINRFTSIYVDELTPTDFELVLQKSNPHLSQQVTAKMVALNSSIVENISKGWFPEGSPFEFNLRDLLRWANCLEKDSDISKGYQILYMSRMRNDVDRTKMKDIYESIFEMTLLPLVPVVRCVDDNIWIGNEQLGDQETSASIVGNNKILLSSQLSTIQKLLSVVNSNWLALLVGPSFIGKRTLVEVLASMHGRQLKHMRLTANTDALELLGSYEHLSEGLNFTALKNEYVKTIMHLGMEPSLIKEAKVAEDVLQLRLNLQCILAIHDEGETKEALATFELQFANSSLRFEWKNSVFLNAYLNGDWIILENVNCCSGAVLDRLNTCLESDGELTLPEHSGDGDAIIKAHKNFRVFFTMNPQFGTLSRAMRNRSVEMFVGEDDAWWNNINDKLNLMPLKVYQVNDHEISTRAAPLIGNLNVVDTLNFAAITKKLGEDILSDDIDMESDMEHTTIKYLVPSNQLANQFPEWQTQVWRFVSKEDQISGILWCLFSFNGKDADGFYRYLISTFDQVDKGTIDGLVQNFKTIQGYVDRRIFKLTNDPIPTQDRILDDISMNAFSIWCHDNVKNLDLSESSYYTMSCKANEGQLTINKTTSPVLLHIAPFVNELVKFISSSKNHKEKDVVEFIDLMTKVVLFVQCNYEDKSEVFGLWATQIVWESINHGVFTSLGKDLELSRLRSRINEFWSKEDRDNVAIFNEIRKTYAICNPYEEANEGVGLKHALLANNHAEMASRARLDNTLRGSSLIQSLDMVTDCTNFRQLIRESDIECSQFPGLLFAQSIEWVNEGDERIFYLLSFLNSDCGVLDFVSADKNISIVDTPIVSELMSNIWKNLRFNNSFKEISLGDFEKSMANIKQFYNIFWSNCRGFTKLSVEIRNELVEIVTFYYERSTEAMKKTFFESILRKLAEAGNQNSDSFWSAILSVGLHLVKSFNPPMCLIDPLLFDQITVKMWKAQLTLTSRLVDVFNNYMQLTTNFTDKEAFKVSQFPLLHGLLAKSQSTTNAIEELDVTDQYYRPAYAVFEDMKRELRNFTSLVVERYQIMTQHIVNEDWRSQPTESIRMLKNQVNSFVLNVAGFKNLCQNYTDIPDLIVPYLSAINIFCLSANVFCSRMSAYLENLEITVKSQLPKDIDLHNLIKTHHISDSLRKWMISEWSLLPIQFQYRFVLNTVNTGATYDKTPLDWVYNKWKLWHEAHNEKIKKLFVYRQKGVAEGDEEAIDEEDFDIKELLPDYSNEEFLDETIKVSDEALINEPSLNGQQMIELLYAFIGEDIEYKTLEADNLYLPALYLTNHLIASGRLNIDNEESTIDGHIINIHKMIKSVETKTQSVEMDSKSFNVYHDNIPKETLNSITAVKALQSRILELKEEYDDNSTLIDILDCIEKYLGCSSNLPLMLLASRIEKILDVCETWQKIADRAHSILVQTEPLKKLLLEWRKMEVLCWKDIIKRVHFENNQMTFLQAFPLIDSFHTCLNVAKDKKIGTNLERNQNSAKNLLAALIDWLNNSTLTDYQARLKSATLLSKYIQFYLKHHKVKNPEPFEDLIQKMYSVERHFRQFEPVITRKLKDSTSMIENDLKEFVDLLRFNDLNLWSVKASIKKAHGQLFNFVKRYKVVCKLSILDILDIPMEPEYEHLLESDYDLPKEALSKATDLVVASKITKDMLVKMVDIIKRDDMIHLISFVMHCDKLIKTSINYVGTDEEKEKQQGRAVFDRQKMFSLLIKKCTAIGLNSRKGMTVNAEKLSIASILEVQMKYSHENDIIEKLLRHAASSRNALVKLTTKANDQIKPFVMNHVKGISEYGLFYATNAAQTAEKIAKTKYDLEHLSKFLKISEKNYQLEKKQFEHATFTKCVQKASTHCSQLSITANNLVNLLQSSPDQESNKLFDDDKLSNLHKKHPEYKGLVDTAKKCKSVVNALVDFVQNKVPKNGDYCCKVWNFNETTIIVENVSKRIGELSACASKLSGWTPLYVEDMAEICKNISESFEMETNNQEKQTLWDEVDNAKLCIQNIYKVVNSQIEDITVGKKFNHNPIDDVKRILEGVNTITAPVQDYMDLVKKIIDGGLIEDGSIKKASDTCQLIMKMYDNFDRIISEFMKELLIFYVSFENFAYTLLEKGFVNTIPKEEDGETREGKNPQGGENAGMGEGQGENDVSDQIEESGQLEGLQGEKEEKAENAPEKQKDNEKPIDVEDEFAADLENMDMDENDENQDDNDDKDDGKEPEMDWNKGDIEEPEEKQLDPELWNKPEEEDEKDIDEGNEGVNEETDDFGARDENSANLPEKDEAKPTEGEDEEDGEDGDEKKTDEKDEGKDGDTDEEDHLENMNECDANDSDIDDNMSVGQDTEQIDDPLNENQEEPMDAAELEKDENEQTAEDLPPEMEMVNDGAQTNDDGEKVDDSEAHNTGQDNADNATENLQNENAEKDENQKEKEDTEGTSNENNQQELAEQNASNQSKKSKNIEQTKKEDAEKEKSVKDKEEKAQSDKKLADKADEVDDAESIEGRSDDEEAEDEDEDYLLAHNNRESKSERQIIKSATMEEAKNTRGIYDNRKYKQLKKEKESNLINENEDEAMEHSGSDENEEETFVESKAGNVIKLHMDNIDFDSVVDGLKGLMPTYLEDDGNHEENKKYDEEWSRLSSSIAPLAYELTEALRIIIEPSIASKLEGDYRSGKRLNMRRLISYIASGHRKDKIWMRRTKKAKRNYQVLLAIDDSGSMNENRIGEMTCQSTCLIEKALRQLEIGEIAVCKFGKDVKMVSDFSSQSESFGRKLLKGLNFDQDKTDLLNLLNVSSQVLGDANAEKPSNQMMIIVSDGHGVLSDGKEKLSAAIKSLIMQRVTVLFLILDNGKKSIMDMEVVKFNSDGSFSKTNYMDDFPFPFYTIMGNIQSLPSVVSEAIRQWFEFTTRA</sequence>
<protein>
    <submittedName>
        <fullName evidence="2">Midasin</fullName>
    </submittedName>
</protein>
<evidence type="ECO:0000313" key="2">
    <source>
        <dbReference type="WBParaSite" id="RSKR_0000108500.1"/>
    </source>
</evidence>
<organism evidence="1 2">
    <name type="scientific">Rhabditophanes sp. KR3021</name>
    <dbReference type="NCBI Taxonomy" id="114890"/>
    <lineage>
        <taxon>Eukaryota</taxon>
        <taxon>Metazoa</taxon>
        <taxon>Ecdysozoa</taxon>
        <taxon>Nematoda</taxon>
        <taxon>Chromadorea</taxon>
        <taxon>Rhabditida</taxon>
        <taxon>Tylenchina</taxon>
        <taxon>Panagrolaimomorpha</taxon>
        <taxon>Strongyloidoidea</taxon>
        <taxon>Alloionematidae</taxon>
        <taxon>Rhabditophanes</taxon>
    </lineage>
</organism>
<proteinExistence type="predicted"/>
<reference evidence="2" key="1">
    <citation type="submission" date="2016-11" db="UniProtKB">
        <authorList>
            <consortium name="WormBaseParasite"/>
        </authorList>
    </citation>
    <scope>IDENTIFICATION</scope>
    <source>
        <strain evidence="2">KR3021</strain>
    </source>
</reference>
<dbReference type="Proteomes" id="UP000095286">
    <property type="component" value="Unplaced"/>
</dbReference>
<evidence type="ECO:0000313" key="1">
    <source>
        <dbReference type="Proteomes" id="UP000095286"/>
    </source>
</evidence>
<dbReference type="WBParaSite" id="RSKR_0000108500.1">
    <property type="protein sequence ID" value="RSKR_0000108500.1"/>
    <property type="gene ID" value="RSKR_0000108500"/>
</dbReference>
<accession>A0AC35TJ71</accession>